<dbReference type="Gene3D" id="1.20.1600.10">
    <property type="entry name" value="Outer membrane efflux proteins (OEP)"/>
    <property type="match status" value="1"/>
</dbReference>
<dbReference type="OrthoDB" id="793488at2"/>
<sequence length="226" mass="25923">MCKLLKHIYLLAIFCAACTLTRAQESMLKDVDYALLQKLIQTAKANYPRVKQMQHQTLAVKASLDATRLAWFDILSFSYLYSPNNSTTLVNPSLFNGYQIGISLNLGSILQKGPNVRRAREEYYMALENQAEYMLSLEAQVKQRYFLYVQQLAAIRLRTYTVTDLEQTMQETRYKYEKGEATLDELNRNMTALTDQNNSKMTAESAFLIAKSSLEELLGKPLEEVK</sequence>
<dbReference type="InterPro" id="IPR003423">
    <property type="entry name" value="OMP_efflux"/>
</dbReference>
<accession>A0A4V1M9N4</accession>
<dbReference type="AlphaFoldDB" id="A0A4V1M9N4"/>
<gene>
    <name evidence="4" type="ORF">ESB13_18690</name>
</gene>
<evidence type="ECO:0000313" key="5">
    <source>
        <dbReference type="Proteomes" id="UP000290545"/>
    </source>
</evidence>
<keyword evidence="5" id="KW-1185">Reference proteome</keyword>
<evidence type="ECO:0000256" key="1">
    <source>
        <dbReference type="ARBA" id="ARBA00007613"/>
    </source>
</evidence>
<dbReference type="Pfam" id="PF02321">
    <property type="entry name" value="OEP"/>
    <property type="match status" value="1"/>
</dbReference>
<comment type="similarity">
    <text evidence="1">Belongs to the outer membrane factor (OMF) (TC 1.B.17) family.</text>
</comment>
<feature type="signal peptide" evidence="3">
    <location>
        <begin position="1"/>
        <end position="23"/>
    </location>
</feature>
<dbReference type="RefSeq" id="WP_129005217.1">
    <property type="nucleotide sequence ID" value="NZ_SDHZ01000003.1"/>
</dbReference>
<protein>
    <recommendedName>
        <fullName evidence="6">TolC family protein</fullName>
    </recommendedName>
</protein>
<dbReference type="Proteomes" id="UP000290545">
    <property type="component" value="Unassembled WGS sequence"/>
</dbReference>
<dbReference type="EMBL" id="SDHZ01000003">
    <property type="protein sequence ID" value="RXK81820.1"/>
    <property type="molecule type" value="Genomic_DNA"/>
</dbReference>
<evidence type="ECO:0008006" key="6">
    <source>
        <dbReference type="Google" id="ProtNLM"/>
    </source>
</evidence>
<evidence type="ECO:0000256" key="2">
    <source>
        <dbReference type="SAM" id="Coils"/>
    </source>
</evidence>
<feature type="coiled-coil region" evidence="2">
    <location>
        <begin position="169"/>
        <end position="203"/>
    </location>
</feature>
<keyword evidence="3" id="KW-0732">Signal</keyword>
<dbReference type="SUPFAM" id="SSF56954">
    <property type="entry name" value="Outer membrane efflux proteins (OEP)"/>
    <property type="match status" value="1"/>
</dbReference>
<evidence type="ECO:0000256" key="3">
    <source>
        <dbReference type="SAM" id="SignalP"/>
    </source>
</evidence>
<comment type="caution">
    <text evidence="4">The sequence shown here is derived from an EMBL/GenBank/DDBJ whole genome shotgun (WGS) entry which is preliminary data.</text>
</comment>
<proteinExistence type="inferred from homology"/>
<evidence type="ECO:0000313" key="4">
    <source>
        <dbReference type="EMBL" id="RXK81820.1"/>
    </source>
</evidence>
<organism evidence="4 5">
    <name type="scientific">Filimonas effusa</name>
    <dbReference type="NCBI Taxonomy" id="2508721"/>
    <lineage>
        <taxon>Bacteria</taxon>
        <taxon>Pseudomonadati</taxon>
        <taxon>Bacteroidota</taxon>
        <taxon>Chitinophagia</taxon>
        <taxon>Chitinophagales</taxon>
        <taxon>Chitinophagaceae</taxon>
        <taxon>Filimonas</taxon>
    </lineage>
</organism>
<dbReference type="GO" id="GO:0015562">
    <property type="term" value="F:efflux transmembrane transporter activity"/>
    <property type="evidence" value="ECO:0007669"/>
    <property type="project" value="InterPro"/>
</dbReference>
<keyword evidence="2" id="KW-0175">Coiled coil</keyword>
<reference evidence="4 5" key="1">
    <citation type="submission" date="2019-01" db="EMBL/GenBank/DDBJ databases">
        <title>Filimonas sp. strain TTM-71.</title>
        <authorList>
            <person name="Chen W.-M."/>
        </authorList>
    </citation>
    <scope>NUCLEOTIDE SEQUENCE [LARGE SCALE GENOMIC DNA]</scope>
    <source>
        <strain evidence="4 5">TTM-71</strain>
    </source>
</reference>
<feature type="chain" id="PRO_5020310159" description="TolC family protein" evidence="3">
    <location>
        <begin position="24"/>
        <end position="226"/>
    </location>
</feature>
<name>A0A4V1M9N4_9BACT</name>